<accession>A0A4V2V141</accession>
<evidence type="ECO:0000313" key="7">
    <source>
        <dbReference type="EMBL" id="TCT19732.1"/>
    </source>
</evidence>
<dbReference type="NCBIfam" id="NF006130">
    <property type="entry name" value="PRK08274.1"/>
    <property type="match status" value="1"/>
</dbReference>
<evidence type="ECO:0000256" key="1">
    <source>
        <dbReference type="ARBA" id="ARBA00001974"/>
    </source>
</evidence>
<dbReference type="InterPro" id="IPR003953">
    <property type="entry name" value="FAD-dep_OxRdtase_2_FAD-bd"/>
</dbReference>
<evidence type="ECO:0000313" key="8">
    <source>
        <dbReference type="Proteomes" id="UP000295717"/>
    </source>
</evidence>
<proteinExistence type="predicted"/>
<evidence type="ECO:0000259" key="6">
    <source>
        <dbReference type="Pfam" id="PF00890"/>
    </source>
</evidence>
<keyword evidence="8" id="KW-1185">Reference proteome</keyword>
<dbReference type="InterPro" id="IPR027477">
    <property type="entry name" value="Succ_DH/fumarate_Rdtase_cat_sf"/>
</dbReference>
<dbReference type="GO" id="GO:0016491">
    <property type="term" value="F:oxidoreductase activity"/>
    <property type="evidence" value="ECO:0007669"/>
    <property type="project" value="UniProtKB-KW"/>
</dbReference>
<name>A0A4V2V141_9GAMM</name>
<evidence type="ECO:0000256" key="3">
    <source>
        <dbReference type="ARBA" id="ARBA00022827"/>
    </source>
</evidence>
<dbReference type="InterPro" id="IPR050315">
    <property type="entry name" value="FAD-oxidoreductase_2"/>
</dbReference>
<evidence type="ECO:0000256" key="4">
    <source>
        <dbReference type="ARBA" id="ARBA00023002"/>
    </source>
</evidence>
<dbReference type="PANTHER" id="PTHR43400">
    <property type="entry name" value="FUMARATE REDUCTASE"/>
    <property type="match status" value="1"/>
</dbReference>
<comment type="cofactor">
    <cofactor evidence="1">
        <name>FAD</name>
        <dbReference type="ChEBI" id="CHEBI:57692"/>
    </cofactor>
</comment>
<dbReference type="Gene3D" id="3.90.700.10">
    <property type="entry name" value="Succinate dehydrogenase/fumarate reductase flavoprotein, catalytic domain"/>
    <property type="match status" value="1"/>
</dbReference>
<feature type="region of interest" description="Disordered" evidence="5">
    <location>
        <begin position="400"/>
        <end position="420"/>
    </location>
</feature>
<feature type="domain" description="FAD-dependent oxidoreductase 2 FAD-binding" evidence="6">
    <location>
        <begin position="51"/>
        <end position="471"/>
    </location>
</feature>
<keyword evidence="2" id="KW-0285">Flavoprotein</keyword>
<reference evidence="7 8" key="1">
    <citation type="submission" date="2019-03" db="EMBL/GenBank/DDBJ databases">
        <title>Genomic Encyclopedia of Type Strains, Phase IV (KMG-IV): sequencing the most valuable type-strain genomes for metagenomic binning, comparative biology and taxonomic classification.</title>
        <authorList>
            <person name="Goeker M."/>
        </authorList>
    </citation>
    <scope>NUCLEOTIDE SEQUENCE [LARGE SCALE GENOMIC DNA]</scope>
    <source>
        <strain evidence="7 8">DSM 13587</strain>
    </source>
</reference>
<gene>
    <name evidence="7" type="ORF">EDC35_10760</name>
</gene>
<dbReference type="AlphaFoldDB" id="A0A4V2V141"/>
<dbReference type="Proteomes" id="UP000295717">
    <property type="component" value="Unassembled WGS sequence"/>
</dbReference>
<dbReference type="Gene3D" id="3.50.50.60">
    <property type="entry name" value="FAD/NAD(P)-binding domain"/>
    <property type="match status" value="1"/>
</dbReference>
<dbReference type="NCBIfam" id="TIGR02485">
    <property type="entry name" value="CobZ_N-term"/>
    <property type="match status" value="1"/>
</dbReference>
<dbReference type="EMBL" id="SMAO01000007">
    <property type="protein sequence ID" value="TCT19732.1"/>
    <property type="molecule type" value="Genomic_DNA"/>
</dbReference>
<comment type="caution">
    <text evidence="7">The sequence shown here is derived from an EMBL/GenBank/DDBJ whole genome shotgun (WGS) entry which is preliminary data.</text>
</comment>
<organism evidence="7 8">
    <name type="scientific">Thiobaca trueperi</name>
    <dbReference type="NCBI Taxonomy" id="127458"/>
    <lineage>
        <taxon>Bacteria</taxon>
        <taxon>Pseudomonadati</taxon>
        <taxon>Pseudomonadota</taxon>
        <taxon>Gammaproteobacteria</taxon>
        <taxon>Chromatiales</taxon>
        <taxon>Chromatiaceae</taxon>
        <taxon>Thiobaca</taxon>
    </lineage>
</organism>
<keyword evidence="3" id="KW-0274">FAD</keyword>
<evidence type="ECO:0000256" key="2">
    <source>
        <dbReference type="ARBA" id="ARBA00022630"/>
    </source>
</evidence>
<dbReference type="InterPro" id="IPR012831">
    <property type="entry name" value="CobZ"/>
</dbReference>
<dbReference type="InterPro" id="IPR036188">
    <property type="entry name" value="FAD/NAD-bd_sf"/>
</dbReference>
<dbReference type="PANTHER" id="PTHR43400:SF7">
    <property type="entry name" value="FAD-DEPENDENT OXIDOREDUCTASE 2 FAD BINDING DOMAIN-CONTAINING PROTEIN"/>
    <property type="match status" value="1"/>
</dbReference>
<protein>
    <submittedName>
        <fullName evidence="7">Tricarballylate dehydrogenase</fullName>
    </submittedName>
</protein>
<keyword evidence="4" id="KW-0560">Oxidoreductase</keyword>
<sequence>MGDGTIACRMGLIYRCAQHPDYFSCLFRSLSKIPACIPDHHAAPVTPARPDVLVIGGGTAALCAAISARRAGVSVLLLEQAPRWLRGGNTRHSRNFRFCHESPTPLATGLYPEDEFRADLWRATGGTADPALARLLIERSAETTDWLAGAGVQFQPTASGVLPPSRKTAFLLGGGMAMLNALYATAERIGVTIRYESGVQDLRIEQGRLIQAQCRQGAETWALNPRAAIVCCGGSQANRDWLRAQWGEVADGFINRGTPFAAGEVLESLLHQGARPVGDSRNLYLVAVDARSPADDGGIVTRIRCMPAGIVVDARGQRIHDEGGDTASTRYAVWGQRLAGCPGQTAYLILDARGMREAPPSLYPPVLSERIQDLATVLDIPPDSLTATLARYNAAVRPPAAEEDPTGWHTEGLIPPKSRHARPLTEPPFGAYPMRPGVTFTYHGVGVDAATRVRLGDGGIVANLFAAGMIMAPNLIGRGYISGLALTIGIVFGRIAGEEAARHVRG</sequence>
<dbReference type="SUPFAM" id="SSF56425">
    <property type="entry name" value="Succinate dehydrogenase/fumarate reductase flavoprotein, catalytic domain"/>
    <property type="match status" value="1"/>
</dbReference>
<dbReference type="Pfam" id="PF00890">
    <property type="entry name" value="FAD_binding_2"/>
    <property type="match status" value="1"/>
</dbReference>
<evidence type="ECO:0000256" key="5">
    <source>
        <dbReference type="SAM" id="MobiDB-lite"/>
    </source>
</evidence>
<dbReference type="SUPFAM" id="SSF51905">
    <property type="entry name" value="FAD/NAD(P)-binding domain"/>
    <property type="match status" value="1"/>
</dbReference>